<evidence type="ECO:0000259" key="1">
    <source>
        <dbReference type="Pfam" id="PF00464"/>
    </source>
</evidence>
<evidence type="ECO:0000313" key="3">
    <source>
        <dbReference type="Proteomes" id="UP000694240"/>
    </source>
</evidence>
<dbReference type="InterPro" id="IPR039429">
    <property type="entry name" value="SHMT-like_dom"/>
</dbReference>
<keyword evidence="3" id="KW-1185">Reference proteome</keyword>
<dbReference type="EMBL" id="JAEFBK010000013">
    <property type="protein sequence ID" value="KAG7533447.1"/>
    <property type="molecule type" value="Genomic_DNA"/>
</dbReference>
<gene>
    <name evidence="2" type="ORF">ISN45_Aa08g010770</name>
</gene>
<dbReference type="AlphaFoldDB" id="A0A8T1XGQ4"/>
<reference evidence="2 3" key="1">
    <citation type="submission" date="2020-12" db="EMBL/GenBank/DDBJ databases">
        <title>Concerted genomic and epigenomic changes stabilize Arabidopsis allopolyploids.</title>
        <authorList>
            <person name="Chen Z."/>
        </authorList>
    </citation>
    <scope>NUCLEOTIDE SEQUENCE [LARGE SCALE GENOMIC DNA]</scope>
    <source>
        <strain evidence="2">Allo738</strain>
        <tissue evidence="2">Leaf</tissue>
    </source>
</reference>
<sequence length="147" mass="16089">MHGNANGKAKHIEETRLKCVLMIKGDGRTESEVIRHHHHVEKNHLISSHLETLAADVVADSPRRSTALCGELASEIEISGSAFSDLNSEWSLRACQGGVWDLDYACLRSMADKLGALLLCDMAHISGLISAQCFQGILSNELRPKNE</sequence>
<evidence type="ECO:0000313" key="2">
    <source>
        <dbReference type="EMBL" id="KAG7533447.1"/>
    </source>
</evidence>
<dbReference type="Pfam" id="PF00464">
    <property type="entry name" value="SHMT"/>
    <property type="match status" value="1"/>
</dbReference>
<organism evidence="2 3">
    <name type="scientific">Arabidopsis thaliana x Arabidopsis arenosa</name>
    <dbReference type="NCBI Taxonomy" id="1240361"/>
    <lineage>
        <taxon>Eukaryota</taxon>
        <taxon>Viridiplantae</taxon>
        <taxon>Streptophyta</taxon>
        <taxon>Embryophyta</taxon>
        <taxon>Tracheophyta</taxon>
        <taxon>Spermatophyta</taxon>
        <taxon>Magnoliopsida</taxon>
        <taxon>eudicotyledons</taxon>
        <taxon>Gunneridae</taxon>
        <taxon>Pentapetalae</taxon>
        <taxon>rosids</taxon>
        <taxon>malvids</taxon>
        <taxon>Brassicales</taxon>
        <taxon>Brassicaceae</taxon>
        <taxon>Camelineae</taxon>
        <taxon>Arabidopsis</taxon>
    </lineage>
</organism>
<dbReference type="Proteomes" id="UP000694240">
    <property type="component" value="Chromosome 13"/>
</dbReference>
<proteinExistence type="predicted"/>
<name>A0A8T1XGQ4_9BRAS</name>
<accession>A0A8T1XGQ4</accession>
<protein>
    <submittedName>
        <fullName evidence="2">Serine hydroxymethyltransferase-like domain</fullName>
    </submittedName>
</protein>
<feature type="domain" description="Serine hydroxymethyltransferase-like" evidence="1">
    <location>
        <begin position="102"/>
        <end position="133"/>
    </location>
</feature>
<comment type="caution">
    <text evidence="2">The sequence shown here is derived from an EMBL/GenBank/DDBJ whole genome shotgun (WGS) entry which is preliminary data.</text>
</comment>